<dbReference type="Gene3D" id="1.25.40.390">
    <property type="match status" value="1"/>
</dbReference>
<evidence type="ECO:0000313" key="8">
    <source>
        <dbReference type="EMBL" id="GGX33033.1"/>
    </source>
</evidence>
<evidence type="ECO:0000313" key="9">
    <source>
        <dbReference type="Proteomes" id="UP000601108"/>
    </source>
</evidence>
<evidence type="ECO:0000256" key="2">
    <source>
        <dbReference type="ARBA" id="ARBA00006275"/>
    </source>
</evidence>
<dbReference type="PROSITE" id="PS51257">
    <property type="entry name" value="PROKAR_LIPOPROTEIN"/>
    <property type="match status" value="1"/>
</dbReference>
<feature type="domain" description="RagB/SusD" evidence="6">
    <location>
        <begin position="277"/>
        <end position="591"/>
    </location>
</feature>
<evidence type="ECO:0000259" key="6">
    <source>
        <dbReference type="Pfam" id="PF07980"/>
    </source>
</evidence>
<sequence>MREVYKYIKTRRIQNLVYISVILITAFQSCQKELEIPLQGQYSTDVITYDANWVSAQLTAAYGMLDGNLDADDMWRAAASNWVYGEVASDNAYKGSEFGDQPIINNIERYAANANESRYYGYKWNAVFEGVARSNETIRGVRKGLEREEITTSESIQLEAEARFLRAHYHFEAKKMWGNIPYIDETVTTSQSNVGVDSWGAIETDFIFAVDNLKESSRFVGAANSWVAKAYLAKIYMYQLDYAEAKPLLDDIINSGPFSLTPKYSDNFNAETNNSVESIFAVQNTVGDGSAGDDNANWGDALNFPNGAPVGTSPTGSSCCGFFQPSQNLVNAYKTDASGLPLLETFNDVDVVNDDGIDSNDNFTPYTGELDPRLDWKVGRRGIDFNGWGIMPGQSWIRNQPNGGPYLQKVTLFRKSQFENGSIDAGLAWAPGVSSMNTNIIRFAEILLWRAEIMAAEGEGDLGVSLVDRVRIRAANPDDFVQELDINGKPTGNPAANYMINTYGNFANQDQAIKAVAHEYRIETALEGHRFFDLVRREVAAKVLSAYLNVEVTKRSHLNSASFIAGKSEHYPIPQTVISVSNGKIKQNKGY</sequence>
<dbReference type="Pfam" id="PF14322">
    <property type="entry name" value="SusD-like_3"/>
    <property type="match status" value="1"/>
</dbReference>
<keyword evidence="4" id="KW-0472">Membrane</keyword>
<dbReference type="GO" id="GO:0009279">
    <property type="term" value="C:cell outer membrane"/>
    <property type="evidence" value="ECO:0007669"/>
    <property type="project" value="UniProtKB-SubCell"/>
</dbReference>
<organism evidence="8 9">
    <name type="scientific">Aquimarina muelleri</name>
    <dbReference type="NCBI Taxonomy" id="279356"/>
    <lineage>
        <taxon>Bacteria</taxon>
        <taxon>Pseudomonadati</taxon>
        <taxon>Bacteroidota</taxon>
        <taxon>Flavobacteriia</taxon>
        <taxon>Flavobacteriales</taxon>
        <taxon>Flavobacteriaceae</taxon>
        <taxon>Aquimarina</taxon>
    </lineage>
</organism>
<dbReference type="AlphaFoldDB" id="A0A918JYA1"/>
<evidence type="ECO:0000256" key="5">
    <source>
        <dbReference type="ARBA" id="ARBA00023237"/>
    </source>
</evidence>
<evidence type="ECO:0000256" key="1">
    <source>
        <dbReference type="ARBA" id="ARBA00004442"/>
    </source>
</evidence>
<name>A0A918JYA1_9FLAO</name>
<dbReference type="RefSeq" id="WP_035088591.1">
    <property type="nucleotide sequence ID" value="NZ_BMWS01000037.1"/>
</dbReference>
<keyword evidence="5" id="KW-0998">Cell outer membrane</keyword>
<comment type="caution">
    <text evidence="8">The sequence shown here is derived from an EMBL/GenBank/DDBJ whole genome shotgun (WGS) entry which is preliminary data.</text>
</comment>
<dbReference type="EMBL" id="BMWS01000037">
    <property type="protein sequence ID" value="GGX33033.1"/>
    <property type="molecule type" value="Genomic_DNA"/>
</dbReference>
<dbReference type="InterPro" id="IPR011990">
    <property type="entry name" value="TPR-like_helical_dom_sf"/>
</dbReference>
<keyword evidence="9" id="KW-1185">Reference proteome</keyword>
<proteinExistence type="inferred from homology"/>
<accession>A0A918JYA1</accession>
<gene>
    <name evidence="8" type="ORF">GCM10007384_37260</name>
</gene>
<protein>
    <submittedName>
        <fullName evidence="8">Glycan metabolism protein RagB</fullName>
    </submittedName>
</protein>
<feature type="domain" description="SusD-like N-terminal" evidence="7">
    <location>
        <begin position="111"/>
        <end position="237"/>
    </location>
</feature>
<dbReference type="Proteomes" id="UP000601108">
    <property type="component" value="Unassembled WGS sequence"/>
</dbReference>
<evidence type="ECO:0000256" key="4">
    <source>
        <dbReference type="ARBA" id="ARBA00023136"/>
    </source>
</evidence>
<evidence type="ECO:0000259" key="7">
    <source>
        <dbReference type="Pfam" id="PF14322"/>
    </source>
</evidence>
<evidence type="ECO:0000256" key="3">
    <source>
        <dbReference type="ARBA" id="ARBA00022729"/>
    </source>
</evidence>
<reference evidence="8 9" key="1">
    <citation type="journal article" date="2014" name="Int. J. Syst. Evol. Microbiol.">
        <title>Complete genome sequence of Corynebacterium casei LMG S-19264T (=DSM 44701T), isolated from a smear-ripened cheese.</title>
        <authorList>
            <consortium name="US DOE Joint Genome Institute (JGI-PGF)"/>
            <person name="Walter F."/>
            <person name="Albersmeier A."/>
            <person name="Kalinowski J."/>
            <person name="Ruckert C."/>
        </authorList>
    </citation>
    <scope>NUCLEOTIDE SEQUENCE [LARGE SCALE GENOMIC DNA]</scope>
    <source>
        <strain evidence="8 9">KCTC 12285</strain>
    </source>
</reference>
<comment type="similarity">
    <text evidence="2">Belongs to the SusD family.</text>
</comment>
<dbReference type="Pfam" id="PF07980">
    <property type="entry name" value="SusD_RagB"/>
    <property type="match status" value="1"/>
</dbReference>
<dbReference type="InterPro" id="IPR012944">
    <property type="entry name" value="SusD_RagB_dom"/>
</dbReference>
<dbReference type="SUPFAM" id="SSF48452">
    <property type="entry name" value="TPR-like"/>
    <property type="match status" value="1"/>
</dbReference>
<comment type="subcellular location">
    <subcellularLocation>
        <location evidence="1">Cell outer membrane</location>
    </subcellularLocation>
</comment>
<dbReference type="InterPro" id="IPR033985">
    <property type="entry name" value="SusD-like_N"/>
</dbReference>
<keyword evidence="3" id="KW-0732">Signal</keyword>